<feature type="domain" description="XdhC- CoxI" evidence="1">
    <location>
        <begin position="14"/>
        <end position="69"/>
    </location>
</feature>
<dbReference type="Pfam" id="PF13478">
    <property type="entry name" value="XdhC_C"/>
    <property type="match status" value="1"/>
</dbReference>
<organism evidence="3 4">
    <name type="scientific">Pelotomaculum isophthalicicum JI</name>
    <dbReference type="NCBI Taxonomy" id="947010"/>
    <lineage>
        <taxon>Bacteria</taxon>
        <taxon>Bacillati</taxon>
        <taxon>Bacillota</taxon>
        <taxon>Clostridia</taxon>
        <taxon>Eubacteriales</taxon>
        <taxon>Desulfotomaculaceae</taxon>
        <taxon>Pelotomaculum</taxon>
    </lineage>
</organism>
<evidence type="ECO:0000313" key="3">
    <source>
        <dbReference type="EMBL" id="MDF9406846.1"/>
    </source>
</evidence>
<dbReference type="InterPro" id="IPR052698">
    <property type="entry name" value="MoCofactor_Util/Proc"/>
</dbReference>
<evidence type="ECO:0000259" key="1">
    <source>
        <dbReference type="Pfam" id="PF02625"/>
    </source>
</evidence>
<dbReference type="AlphaFoldDB" id="A0A9X4GZZ5"/>
<dbReference type="InterPro" id="IPR003777">
    <property type="entry name" value="XdhC_CoxI"/>
</dbReference>
<evidence type="ECO:0000313" key="4">
    <source>
        <dbReference type="Proteomes" id="UP001154312"/>
    </source>
</evidence>
<dbReference type="EMBL" id="JAKOAV010000001">
    <property type="protein sequence ID" value="MDF9406846.1"/>
    <property type="molecule type" value="Genomic_DNA"/>
</dbReference>
<gene>
    <name evidence="3" type="ORF">L7E55_00480</name>
</gene>
<keyword evidence="4" id="KW-1185">Reference proteome</keyword>
<accession>A0A9X4GZZ5</accession>
<dbReference type="PANTHER" id="PTHR30388:SF6">
    <property type="entry name" value="XANTHINE DEHYDROGENASE SUBUNIT A-RELATED"/>
    <property type="match status" value="1"/>
</dbReference>
<protein>
    <submittedName>
        <fullName evidence="3">XdhC family protein</fullName>
    </submittedName>
</protein>
<dbReference type="Proteomes" id="UP001154312">
    <property type="component" value="Unassembled WGS sequence"/>
</dbReference>
<name>A0A9X4GZZ5_9FIRM</name>
<dbReference type="InterPro" id="IPR027051">
    <property type="entry name" value="XdhC_Rossmann_dom"/>
</dbReference>
<dbReference type="Pfam" id="PF02625">
    <property type="entry name" value="XdhC_CoxI"/>
    <property type="match status" value="1"/>
</dbReference>
<dbReference type="Gene3D" id="3.40.50.720">
    <property type="entry name" value="NAD(P)-binding Rossmann-like Domain"/>
    <property type="match status" value="1"/>
</dbReference>
<reference evidence="3" key="1">
    <citation type="submission" date="2022-02" db="EMBL/GenBank/DDBJ databases">
        <authorList>
            <person name="Leng L."/>
        </authorList>
    </citation>
    <scope>NUCLEOTIDE SEQUENCE</scope>
    <source>
        <strain evidence="3">JI</strain>
    </source>
</reference>
<dbReference type="PANTHER" id="PTHR30388">
    <property type="entry name" value="ALDEHYDE OXIDOREDUCTASE MOLYBDENUM COFACTOR ASSEMBLY PROTEIN"/>
    <property type="match status" value="1"/>
</dbReference>
<dbReference type="RefSeq" id="WP_277441992.1">
    <property type="nucleotide sequence ID" value="NZ_JAKOAV010000001.1"/>
</dbReference>
<feature type="domain" description="XdhC Rossmann" evidence="2">
    <location>
        <begin position="212"/>
        <end position="353"/>
    </location>
</feature>
<comment type="caution">
    <text evidence="3">The sequence shown here is derived from an EMBL/GenBank/DDBJ whole genome shotgun (WGS) entry which is preliminary data.</text>
</comment>
<proteinExistence type="predicted"/>
<sequence>MESELINKLLSLGEADEDAALVTVSQTMGSTPRNPGAKMLVLKDGQVYGTIGGGCGEAEVKREALGALNIKASKKYHLDMANDVAAGEGMICGGKMEVFIDFLSCGDNESRRVLLAYFASLQRKENPLLVTITSIDEEKKELLGRKMVFLPANNEAGDLGAAEITEQARIFAGQFRAAREPKLITLSTATIQKKIIKLELLFEPGIRTPQILILGGGHIARPLVKMASILGYNTTVVDDRPTFANTARFPEAGQVICDSFGNFLKSLETGDETFIVIITRGHTHDLECLRDVINQPAAYIGMIGSRRKVRGIITQLEEEGISSERLKEVYSPIGLDIGAETPEEIALSILAEIVNVWRGGKFFKEQSIVK</sequence>
<evidence type="ECO:0000259" key="2">
    <source>
        <dbReference type="Pfam" id="PF13478"/>
    </source>
</evidence>